<evidence type="ECO:0000256" key="11">
    <source>
        <dbReference type="PIRNR" id="PIRNR006431"/>
    </source>
</evidence>
<comment type="catalytic activity">
    <reaction evidence="1 11 13">
        <text>Release of N-terminal proline from a peptide.</text>
        <dbReference type="EC" id="3.4.11.5"/>
    </reaction>
</comment>
<accession>A0A9X3XIK8</accession>
<dbReference type="EC" id="3.4.11.5" evidence="4 11"/>
<comment type="similarity">
    <text evidence="3 11 13">Belongs to the peptidase S33 family.</text>
</comment>
<keyword evidence="8 11" id="KW-0645">Protease</keyword>
<keyword evidence="7 11" id="KW-0963">Cytoplasm</keyword>
<dbReference type="RefSeq" id="WP_272428088.1">
    <property type="nucleotide sequence ID" value="NZ_JAGTJJ010000085.1"/>
</dbReference>
<sequence>MREPYPPREPYESGMLDVGDGQSIHWEISGNPNGKAAVALHGGPGGGSSPGRRRWFDPDRYRLVQFDQRGCGRSTPHAGDFSTDLSANTTHHLIADIERLREHLGIERWLVWGASWGVTLGLAYAERYPERVSEMILLSIALTRRADVRWFSHDVGRYFPEEWARFRAGVPEADRDGDLVAAYDRLLNEHPDPAVRRKAARDWVAWEDALLSLEEGYVSPHPRWADERYMIAFARLVTHYFSHAAWLEEDELVRNASRLAGIPGVLLHGRLDLAGPADVAFQLAQAWPGAELHFVPGGHTGDAEMSRLHLEATDRFAGTNGNP</sequence>
<dbReference type="PRINTS" id="PR00111">
    <property type="entry name" value="ABHYDROLASE"/>
</dbReference>
<name>A0A9X3XIK8_9BACT</name>
<evidence type="ECO:0000256" key="1">
    <source>
        <dbReference type="ARBA" id="ARBA00001585"/>
    </source>
</evidence>
<proteinExistence type="inferred from homology"/>
<evidence type="ECO:0000256" key="12">
    <source>
        <dbReference type="PIRSR" id="PIRSR006431-1"/>
    </source>
</evidence>
<dbReference type="GO" id="GO:0006508">
    <property type="term" value="P:proteolysis"/>
    <property type="evidence" value="ECO:0007669"/>
    <property type="project" value="UniProtKB-KW"/>
</dbReference>
<dbReference type="EMBL" id="JAGTJJ010000085">
    <property type="protein sequence ID" value="MDC3988856.1"/>
    <property type="molecule type" value="Genomic_DNA"/>
</dbReference>
<feature type="active site" evidence="12">
    <location>
        <position position="272"/>
    </location>
</feature>
<dbReference type="NCBIfam" id="TIGR01249">
    <property type="entry name" value="pro_imino_pep_1"/>
    <property type="match status" value="1"/>
</dbReference>
<protein>
    <recommendedName>
        <fullName evidence="5 11">Proline iminopeptidase</fullName>
        <shortName evidence="11">PIP</shortName>
        <ecNumber evidence="4 11">3.4.11.5</ecNumber>
    </recommendedName>
    <alternativeName>
        <fullName evidence="10 11">Prolyl aminopeptidase</fullName>
    </alternativeName>
</protein>
<evidence type="ECO:0000256" key="3">
    <source>
        <dbReference type="ARBA" id="ARBA00010088"/>
    </source>
</evidence>
<dbReference type="Pfam" id="PF00561">
    <property type="entry name" value="Abhydrolase_1"/>
    <property type="match status" value="1"/>
</dbReference>
<evidence type="ECO:0000256" key="9">
    <source>
        <dbReference type="ARBA" id="ARBA00022801"/>
    </source>
</evidence>
<dbReference type="InterPro" id="IPR002410">
    <property type="entry name" value="Peptidase_S33"/>
</dbReference>
<evidence type="ECO:0000256" key="2">
    <source>
        <dbReference type="ARBA" id="ARBA00004496"/>
    </source>
</evidence>
<dbReference type="PANTHER" id="PTHR43722:SF1">
    <property type="entry name" value="PROLINE IMINOPEPTIDASE"/>
    <property type="match status" value="1"/>
</dbReference>
<feature type="active site" description="Nucleophile" evidence="12">
    <location>
        <position position="115"/>
    </location>
</feature>
<evidence type="ECO:0000256" key="10">
    <source>
        <dbReference type="ARBA" id="ARBA00029605"/>
    </source>
</evidence>
<dbReference type="PRINTS" id="PR00793">
    <property type="entry name" value="PROAMNOPTASE"/>
</dbReference>
<dbReference type="InterPro" id="IPR005944">
    <property type="entry name" value="Pro_iminopeptidase"/>
</dbReference>
<dbReference type="GO" id="GO:0005737">
    <property type="term" value="C:cytoplasm"/>
    <property type="evidence" value="ECO:0007669"/>
    <property type="project" value="UniProtKB-SubCell"/>
</dbReference>
<evidence type="ECO:0000256" key="7">
    <source>
        <dbReference type="ARBA" id="ARBA00022490"/>
    </source>
</evidence>
<dbReference type="Proteomes" id="UP001151081">
    <property type="component" value="Unassembled WGS sequence"/>
</dbReference>
<evidence type="ECO:0000256" key="4">
    <source>
        <dbReference type="ARBA" id="ARBA00012568"/>
    </source>
</evidence>
<dbReference type="GO" id="GO:0004177">
    <property type="term" value="F:aminopeptidase activity"/>
    <property type="evidence" value="ECO:0007669"/>
    <property type="project" value="UniProtKB-UniRule"/>
</dbReference>
<dbReference type="SUPFAM" id="SSF53474">
    <property type="entry name" value="alpha/beta-Hydrolases"/>
    <property type="match status" value="1"/>
</dbReference>
<dbReference type="PIRSF" id="PIRSF006431">
    <property type="entry name" value="Pept_S33"/>
    <property type="match status" value="1"/>
</dbReference>
<keyword evidence="6 11" id="KW-0031">Aminopeptidase</keyword>
<evidence type="ECO:0000256" key="5">
    <source>
        <dbReference type="ARBA" id="ARBA00021843"/>
    </source>
</evidence>
<keyword evidence="9 11" id="KW-0378">Hydrolase</keyword>
<evidence type="ECO:0000256" key="8">
    <source>
        <dbReference type="ARBA" id="ARBA00022670"/>
    </source>
</evidence>
<evidence type="ECO:0000256" key="13">
    <source>
        <dbReference type="RuleBase" id="RU003421"/>
    </source>
</evidence>
<feature type="active site" description="Proton donor" evidence="12">
    <location>
        <position position="299"/>
    </location>
</feature>
<gene>
    <name evidence="15" type="primary">pip</name>
    <name evidence="15" type="ORF">KEG57_50790</name>
</gene>
<feature type="domain" description="AB hydrolase-1" evidence="14">
    <location>
        <begin position="40"/>
        <end position="299"/>
    </location>
</feature>
<dbReference type="AlphaFoldDB" id="A0A9X3XIK8"/>
<keyword evidence="16" id="KW-1185">Reference proteome</keyword>
<evidence type="ECO:0000259" key="14">
    <source>
        <dbReference type="Pfam" id="PF00561"/>
    </source>
</evidence>
<dbReference type="InterPro" id="IPR029058">
    <property type="entry name" value="AB_hydrolase_fold"/>
</dbReference>
<comment type="caution">
    <text evidence="15">The sequence shown here is derived from an EMBL/GenBank/DDBJ whole genome shotgun (WGS) entry which is preliminary data.</text>
</comment>
<evidence type="ECO:0000256" key="6">
    <source>
        <dbReference type="ARBA" id="ARBA00022438"/>
    </source>
</evidence>
<dbReference type="InterPro" id="IPR000073">
    <property type="entry name" value="AB_hydrolase_1"/>
</dbReference>
<comment type="subcellular location">
    <subcellularLocation>
        <location evidence="2 11">Cytoplasm</location>
    </subcellularLocation>
</comment>
<dbReference type="Gene3D" id="3.40.50.1820">
    <property type="entry name" value="alpha/beta hydrolase"/>
    <property type="match status" value="1"/>
</dbReference>
<evidence type="ECO:0000313" key="15">
    <source>
        <dbReference type="EMBL" id="MDC3988856.1"/>
    </source>
</evidence>
<reference evidence="15 16" key="1">
    <citation type="submission" date="2021-04" db="EMBL/GenBank/DDBJ databases">
        <title>Genome analysis of Polyangium sp.</title>
        <authorList>
            <person name="Li Y."/>
            <person name="Wang J."/>
        </authorList>
    </citation>
    <scope>NUCLEOTIDE SEQUENCE [LARGE SCALE GENOMIC DNA]</scope>
    <source>
        <strain evidence="15 16">SDU14</strain>
    </source>
</reference>
<evidence type="ECO:0000313" key="16">
    <source>
        <dbReference type="Proteomes" id="UP001151081"/>
    </source>
</evidence>
<organism evidence="15 16">
    <name type="scientific">Polyangium jinanense</name>
    <dbReference type="NCBI Taxonomy" id="2829994"/>
    <lineage>
        <taxon>Bacteria</taxon>
        <taxon>Pseudomonadati</taxon>
        <taxon>Myxococcota</taxon>
        <taxon>Polyangia</taxon>
        <taxon>Polyangiales</taxon>
        <taxon>Polyangiaceae</taxon>
        <taxon>Polyangium</taxon>
    </lineage>
</organism>
<dbReference type="PANTHER" id="PTHR43722">
    <property type="entry name" value="PROLINE IMINOPEPTIDASE"/>
    <property type="match status" value="1"/>
</dbReference>